<comment type="caution">
    <text evidence="1">The sequence shown here is derived from an EMBL/GenBank/DDBJ whole genome shotgun (WGS) entry which is preliminary data.</text>
</comment>
<evidence type="ECO:0000313" key="1">
    <source>
        <dbReference type="EMBL" id="TEY58874.1"/>
    </source>
</evidence>
<reference evidence="1 2" key="1">
    <citation type="submission" date="2017-11" db="EMBL/GenBank/DDBJ databases">
        <title>Comparative genomics of Botrytis spp.</title>
        <authorList>
            <person name="Valero-Jimenez C.A."/>
            <person name="Tapia P."/>
            <person name="Veloso J."/>
            <person name="Silva-Moreno E."/>
            <person name="Staats M."/>
            <person name="Valdes J.H."/>
            <person name="Van Kan J.A.L."/>
        </authorList>
    </citation>
    <scope>NUCLEOTIDE SEQUENCE [LARGE SCALE GENOMIC DNA]</scope>
    <source>
        <strain evidence="1 2">MUCL2830</strain>
    </source>
</reference>
<dbReference type="EMBL" id="PHWZ01000197">
    <property type="protein sequence ID" value="TEY58874.1"/>
    <property type="molecule type" value="Genomic_DNA"/>
</dbReference>
<protein>
    <submittedName>
        <fullName evidence="1">Uncharacterized protein</fullName>
    </submittedName>
</protein>
<proteinExistence type="predicted"/>
<keyword evidence="2" id="KW-1185">Reference proteome</keyword>
<gene>
    <name evidence="1" type="ORF">BOTCAL_0197g00060</name>
</gene>
<name>A0A4Y8CZP5_9HELO</name>
<dbReference type="Proteomes" id="UP000297299">
    <property type="component" value="Unassembled WGS sequence"/>
</dbReference>
<sequence length="98" mass="11295">METDRLDAHESIFFLAPFANLESSPPNLSFELADKFEILTWESVRPDKTRAFHVTQKRTNLDNWMRAGAHPVAVIVADHRASRGLLHTETKTKREMTF</sequence>
<evidence type="ECO:0000313" key="2">
    <source>
        <dbReference type="Proteomes" id="UP000297299"/>
    </source>
</evidence>
<organism evidence="1 2">
    <name type="scientific">Botryotinia calthae</name>
    <dbReference type="NCBI Taxonomy" id="38488"/>
    <lineage>
        <taxon>Eukaryota</taxon>
        <taxon>Fungi</taxon>
        <taxon>Dikarya</taxon>
        <taxon>Ascomycota</taxon>
        <taxon>Pezizomycotina</taxon>
        <taxon>Leotiomycetes</taxon>
        <taxon>Helotiales</taxon>
        <taxon>Sclerotiniaceae</taxon>
        <taxon>Botryotinia</taxon>
    </lineage>
</organism>
<accession>A0A4Y8CZP5</accession>
<dbReference type="AlphaFoldDB" id="A0A4Y8CZP5"/>